<evidence type="ECO:0000256" key="1">
    <source>
        <dbReference type="SAM" id="MobiDB-lite"/>
    </source>
</evidence>
<comment type="caution">
    <text evidence="2">The sequence shown here is derived from an EMBL/GenBank/DDBJ whole genome shotgun (WGS) entry which is preliminary data.</text>
</comment>
<dbReference type="Proteomes" id="UP000242444">
    <property type="component" value="Unassembled WGS sequence"/>
</dbReference>
<accession>A0A263D9N5</accession>
<keyword evidence="3" id="KW-1185">Reference proteome</keyword>
<dbReference type="InParanoid" id="A0A263D9N5"/>
<evidence type="ECO:0000313" key="2">
    <source>
        <dbReference type="EMBL" id="OZM74186.1"/>
    </source>
</evidence>
<name>A0A263D9N5_9PSEU</name>
<dbReference type="EMBL" id="NKYE01000003">
    <property type="protein sequence ID" value="OZM74186.1"/>
    <property type="molecule type" value="Genomic_DNA"/>
</dbReference>
<feature type="compositionally biased region" description="Basic and acidic residues" evidence="1">
    <location>
        <begin position="34"/>
        <end position="44"/>
    </location>
</feature>
<feature type="region of interest" description="Disordered" evidence="1">
    <location>
        <begin position="1"/>
        <end position="51"/>
    </location>
</feature>
<proteinExistence type="predicted"/>
<organism evidence="2 3">
    <name type="scientific">Amycolatopsis antarctica</name>
    <dbReference type="NCBI Taxonomy" id="1854586"/>
    <lineage>
        <taxon>Bacteria</taxon>
        <taxon>Bacillati</taxon>
        <taxon>Actinomycetota</taxon>
        <taxon>Actinomycetes</taxon>
        <taxon>Pseudonocardiales</taxon>
        <taxon>Pseudonocardiaceae</taxon>
        <taxon>Amycolatopsis</taxon>
    </lineage>
</organism>
<gene>
    <name evidence="2" type="ORF">CFN78_06640</name>
</gene>
<sequence>MTPEQKTAQSRAAAHHSWARTSDRTRRTAAARTAADERFERQVDPHGLMSPQDRAKAAASARRAFYCDIARKSVAARRRRT</sequence>
<reference evidence="2 3" key="1">
    <citation type="submission" date="2017-07" db="EMBL/GenBank/DDBJ databases">
        <title>Amycolatopsis antarcticus sp. nov., isolated from the surface of an Antarcticus brown macroalga.</title>
        <authorList>
            <person name="Wang J."/>
            <person name="Leiva S."/>
            <person name="Huang J."/>
            <person name="Huang Y."/>
        </authorList>
    </citation>
    <scope>NUCLEOTIDE SEQUENCE [LARGE SCALE GENOMIC DNA]</scope>
    <source>
        <strain evidence="2 3">AU-G6</strain>
    </source>
</reference>
<feature type="compositionally biased region" description="Polar residues" evidence="1">
    <location>
        <begin position="1"/>
        <end position="10"/>
    </location>
</feature>
<evidence type="ECO:0000313" key="3">
    <source>
        <dbReference type="Proteomes" id="UP000242444"/>
    </source>
</evidence>
<dbReference type="AlphaFoldDB" id="A0A263D9N5"/>
<protein>
    <submittedName>
        <fullName evidence="2">Uncharacterized protein</fullName>
    </submittedName>
</protein>